<gene>
    <name evidence="1" type="ORF">LCGC14_0974780</name>
</gene>
<evidence type="ECO:0000313" key="1">
    <source>
        <dbReference type="EMBL" id="KKN16558.1"/>
    </source>
</evidence>
<dbReference type="Gene3D" id="2.120.10.10">
    <property type="match status" value="1"/>
</dbReference>
<dbReference type="CDD" id="cd15482">
    <property type="entry name" value="Sialidase_non-viral"/>
    <property type="match status" value="1"/>
</dbReference>
<sequence length="944" mass="105126">MAITVTTDMFYTRPGESDPSDVLSAHDPLIWEFEDGAIAANPTATVEFLIKDNAGSVIYTSDPFSAYLLSFSAPTAKFRFDATEIVKHIISTYFYKETSEVIEAENYGSEVEVRIKTFDDAVQEDSKLLEYFGSHALNQIGDEYGSNIPRLFYNDTEEIAHFLGFPNHLFFYLTANWANSLQFIHSTDTKGYDVVPFNGGTSTPIYYYNNKTYQVWMQRVTTGYDSRAMIWAYDHETSVDGANYDLKSVSEVTGDTDYHPRPSVIVADDGHILVAQEFPRIPLGNHNDAITIKRSDNSEDETSWVNAKAETAGYWTFIGGWQGQSPRLAYPHFHKDHSGNIYVICRRYDGSDGRYDRIYKSTDHGVSWDSGHDIVDGSAGIWMYPIAILSGTSDTLRFAIWKLIDGTSTYDKVFYLESDDGGITWHDISNSFSKDTVASGAITLAELENGTYDFTVVTKADVGKLGVTVKTGTINETGNPFILTIDWDAGFTNTDYRMFYWNGNSWDHSIIKGSMLYNTNPVLIHMSGTIFHCYLEETANQMTLYETTDLSTWAKVRDVKTTAGLTANTFVYSQYTNNYKDADYWMLIGVYGTDADYSDIFVETYRSAYSPLVEIIDRDLAVEDSSNYGSLKIGVHCIDLGLLVLSKKSVYARMYYGNDAPDRIKDYNLNIFEPCLNAVYIRLLTKDGYYMYWAFSPFPTTSQQSNDIGKVINSFSEMALANSRNFPIGKKDAFKRLSVASAAVPIVFRRKLMDLFTSPAVYLWQGQQTPGESLISAVEDSVSHPYETFTVSGTVIISAINTVGNGFAFFDLAGASFEVKQGDVLTVIFDEVLNSGTAPSVSILDSVLGSAVSNVVVSANGANIITLIVTADSNDAKLFFSNSGATNFSTSKVILKRAEVEADWILLEGVEGSHNLREKKQADNFSATLVLPEKYTQQLAGQNL</sequence>
<dbReference type="Pfam" id="PF15892">
    <property type="entry name" value="BNR_4"/>
    <property type="match status" value="1"/>
</dbReference>
<dbReference type="SUPFAM" id="SSF50939">
    <property type="entry name" value="Sialidases"/>
    <property type="match status" value="1"/>
</dbReference>
<dbReference type="AlphaFoldDB" id="A0A0F9RH04"/>
<reference evidence="1" key="1">
    <citation type="journal article" date="2015" name="Nature">
        <title>Complex archaea that bridge the gap between prokaryotes and eukaryotes.</title>
        <authorList>
            <person name="Spang A."/>
            <person name="Saw J.H."/>
            <person name="Jorgensen S.L."/>
            <person name="Zaremba-Niedzwiedzka K."/>
            <person name="Martijn J."/>
            <person name="Lind A.E."/>
            <person name="van Eijk R."/>
            <person name="Schleper C."/>
            <person name="Guy L."/>
            <person name="Ettema T.J."/>
        </authorList>
    </citation>
    <scope>NUCLEOTIDE SEQUENCE</scope>
</reference>
<comment type="caution">
    <text evidence="1">The sequence shown here is derived from an EMBL/GenBank/DDBJ whole genome shotgun (WGS) entry which is preliminary data.</text>
</comment>
<name>A0A0F9RH04_9ZZZZ</name>
<accession>A0A0F9RH04</accession>
<dbReference type="EMBL" id="LAZR01003603">
    <property type="protein sequence ID" value="KKN16558.1"/>
    <property type="molecule type" value="Genomic_DNA"/>
</dbReference>
<organism evidence="1">
    <name type="scientific">marine sediment metagenome</name>
    <dbReference type="NCBI Taxonomy" id="412755"/>
    <lineage>
        <taxon>unclassified sequences</taxon>
        <taxon>metagenomes</taxon>
        <taxon>ecological metagenomes</taxon>
    </lineage>
</organism>
<evidence type="ECO:0008006" key="2">
    <source>
        <dbReference type="Google" id="ProtNLM"/>
    </source>
</evidence>
<dbReference type="InterPro" id="IPR036278">
    <property type="entry name" value="Sialidase_sf"/>
</dbReference>
<protein>
    <recommendedName>
        <fullName evidence="2">Sialidase domain-containing protein</fullName>
    </recommendedName>
</protein>
<proteinExistence type="predicted"/>